<accession>A0AA38TEY4</accession>
<evidence type="ECO:0000313" key="1">
    <source>
        <dbReference type="EMBL" id="KAJ9559738.1"/>
    </source>
</evidence>
<gene>
    <name evidence="1" type="ORF">OSB04_004898</name>
</gene>
<reference evidence="1" key="1">
    <citation type="submission" date="2023-03" db="EMBL/GenBank/DDBJ databases">
        <title>Chromosome-scale reference genome and RAD-based genetic map of yellow starthistle (Centaurea solstitialis) reveal putative structural variation and QTLs associated with invader traits.</title>
        <authorList>
            <person name="Reatini B."/>
            <person name="Cang F.A."/>
            <person name="Jiang Q."/>
            <person name="Mckibben M.T.W."/>
            <person name="Barker M.S."/>
            <person name="Rieseberg L.H."/>
            <person name="Dlugosch K.M."/>
        </authorList>
    </citation>
    <scope>NUCLEOTIDE SEQUENCE</scope>
    <source>
        <strain evidence="1">CAN-66</strain>
        <tissue evidence="1">Leaf</tissue>
    </source>
</reference>
<sequence length="126" mass="15177">MVLEKNRGEPYANEVFTEKRIIYEIGILLEQFREPNVDFLCFREPLEMQSAEWNCTSELQEPTEEEVLKKIKRYSEQEMQELMEKMCAEHLKPKIEMMQMMIANIKLQFGKVLVPNNQTKRRFNKK</sequence>
<dbReference type="Proteomes" id="UP001172457">
    <property type="component" value="Chromosome 2"/>
</dbReference>
<proteinExistence type="predicted"/>
<organism evidence="1 2">
    <name type="scientific">Centaurea solstitialis</name>
    <name type="common">yellow star-thistle</name>
    <dbReference type="NCBI Taxonomy" id="347529"/>
    <lineage>
        <taxon>Eukaryota</taxon>
        <taxon>Viridiplantae</taxon>
        <taxon>Streptophyta</taxon>
        <taxon>Embryophyta</taxon>
        <taxon>Tracheophyta</taxon>
        <taxon>Spermatophyta</taxon>
        <taxon>Magnoliopsida</taxon>
        <taxon>eudicotyledons</taxon>
        <taxon>Gunneridae</taxon>
        <taxon>Pentapetalae</taxon>
        <taxon>asterids</taxon>
        <taxon>campanulids</taxon>
        <taxon>Asterales</taxon>
        <taxon>Asteraceae</taxon>
        <taxon>Carduoideae</taxon>
        <taxon>Cardueae</taxon>
        <taxon>Centaureinae</taxon>
        <taxon>Centaurea</taxon>
    </lineage>
</organism>
<name>A0AA38TEY4_9ASTR</name>
<comment type="caution">
    <text evidence="1">The sequence shown here is derived from an EMBL/GenBank/DDBJ whole genome shotgun (WGS) entry which is preliminary data.</text>
</comment>
<evidence type="ECO:0000313" key="2">
    <source>
        <dbReference type="Proteomes" id="UP001172457"/>
    </source>
</evidence>
<dbReference type="AlphaFoldDB" id="A0AA38TEY4"/>
<protein>
    <submittedName>
        <fullName evidence="1">Uncharacterized protein</fullName>
    </submittedName>
</protein>
<keyword evidence="2" id="KW-1185">Reference proteome</keyword>
<dbReference type="EMBL" id="JARYMX010000002">
    <property type="protein sequence ID" value="KAJ9559738.1"/>
    <property type="molecule type" value="Genomic_DNA"/>
</dbReference>